<dbReference type="EMBL" id="FPAS01000003">
    <property type="protein sequence ID" value="SFT73451.1"/>
    <property type="molecule type" value="Genomic_DNA"/>
</dbReference>
<name>A0A1I7AET7_9FLAO</name>
<feature type="transmembrane region" description="Helical" evidence="1">
    <location>
        <begin position="124"/>
        <end position="145"/>
    </location>
</feature>
<gene>
    <name evidence="2" type="ORF">SAMN05216474_2017</name>
</gene>
<reference evidence="2 3" key="1">
    <citation type="submission" date="2016-10" db="EMBL/GenBank/DDBJ databases">
        <authorList>
            <person name="de Groot N.N."/>
        </authorList>
    </citation>
    <scope>NUCLEOTIDE SEQUENCE [LARGE SCALE GENOMIC DNA]</scope>
    <source>
        <strain evidence="2 3">CGMCC 1.7005</strain>
    </source>
</reference>
<keyword evidence="3" id="KW-1185">Reference proteome</keyword>
<feature type="transmembrane region" description="Helical" evidence="1">
    <location>
        <begin position="151"/>
        <end position="173"/>
    </location>
</feature>
<organism evidence="2 3">
    <name type="scientific">Lishizhenia tianjinensis</name>
    <dbReference type="NCBI Taxonomy" id="477690"/>
    <lineage>
        <taxon>Bacteria</taxon>
        <taxon>Pseudomonadati</taxon>
        <taxon>Bacteroidota</taxon>
        <taxon>Flavobacteriia</taxon>
        <taxon>Flavobacteriales</taxon>
        <taxon>Crocinitomicaceae</taxon>
        <taxon>Lishizhenia</taxon>
    </lineage>
</organism>
<accession>A0A1I7AET7</accession>
<protein>
    <submittedName>
        <fullName evidence="2">Uncharacterized protein</fullName>
    </submittedName>
</protein>
<keyword evidence="1" id="KW-1133">Transmembrane helix</keyword>
<keyword evidence="1" id="KW-0812">Transmembrane</keyword>
<feature type="transmembrane region" description="Helical" evidence="1">
    <location>
        <begin position="7"/>
        <end position="28"/>
    </location>
</feature>
<evidence type="ECO:0000313" key="2">
    <source>
        <dbReference type="EMBL" id="SFT73451.1"/>
    </source>
</evidence>
<dbReference type="STRING" id="477690.SAMN05216474_2017"/>
<evidence type="ECO:0000313" key="3">
    <source>
        <dbReference type="Proteomes" id="UP000236454"/>
    </source>
</evidence>
<keyword evidence="1" id="KW-0472">Membrane</keyword>
<feature type="transmembrane region" description="Helical" evidence="1">
    <location>
        <begin position="94"/>
        <end position="112"/>
    </location>
</feature>
<dbReference type="RefSeq" id="WP_090249030.1">
    <property type="nucleotide sequence ID" value="NZ_FPAS01000003.1"/>
</dbReference>
<evidence type="ECO:0000256" key="1">
    <source>
        <dbReference type="SAM" id="Phobius"/>
    </source>
</evidence>
<feature type="transmembrane region" description="Helical" evidence="1">
    <location>
        <begin position="68"/>
        <end position="88"/>
    </location>
</feature>
<sequence>MNSLESILLRISFLAFIVLLALLFLVAIKPLSFLWFTPYIILSALLTLSTYTLRILVGNKSGKWLGKVVFYPLTLLPLVLYIYVWMLGNDMEDSWTYILASAQLTVVVGIAQKLDFFKIENSKAYALVGLTTFSLGAALSVGFLIPLNSTIYFNVLFVLLAIFSLASIALTFFRKA</sequence>
<dbReference type="Proteomes" id="UP000236454">
    <property type="component" value="Unassembled WGS sequence"/>
</dbReference>
<proteinExistence type="predicted"/>
<feature type="transmembrane region" description="Helical" evidence="1">
    <location>
        <begin position="34"/>
        <end position="56"/>
    </location>
</feature>
<dbReference type="AlphaFoldDB" id="A0A1I7AET7"/>